<dbReference type="Proteomes" id="UP000299102">
    <property type="component" value="Unassembled WGS sequence"/>
</dbReference>
<accession>A0A4C1SZV6</accession>
<comment type="caution">
    <text evidence="2">The sequence shown here is derived from an EMBL/GenBank/DDBJ whole genome shotgun (WGS) entry which is preliminary data.</text>
</comment>
<dbReference type="EMBL" id="BGZK01000028">
    <property type="protein sequence ID" value="GBP07803.1"/>
    <property type="molecule type" value="Genomic_DNA"/>
</dbReference>
<dbReference type="InterPro" id="IPR005055">
    <property type="entry name" value="A10/PebIII"/>
</dbReference>
<dbReference type="SUPFAM" id="SSF100910">
    <property type="entry name" value="Chemosensory protein Csp2"/>
    <property type="match status" value="1"/>
</dbReference>
<protein>
    <submittedName>
        <fullName evidence="2">Ejaculatory bulb-specific protein 3</fullName>
    </submittedName>
</protein>
<dbReference type="Pfam" id="PF03392">
    <property type="entry name" value="OS-D"/>
    <property type="match status" value="1"/>
</dbReference>
<proteinExistence type="predicted"/>
<dbReference type="AlphaFoldDB" id="A0A4C1SZV6"/>
<dbReference type="OrthoDB" id="6344725at2759"/>
<feature type="chain" id="PRO_5020038119" evidence="1">
    <location>
        <begin position="37"/>
        <end position="110"/>
    </location>
</feature>
<reference evidence="2 3" key="1">
    <citation type="journal article" date="2019" name="Commun. Biol.">
        <title>The bagworm genome reveals a unique fibroin gene that provides high tensile strength.</title>
        <authorList>
            <person name="Kono N."/>
            <person name="Nakamura H."/>
            <person name="Ohtoshi R."/>
            <person name="Tomita M."/>
            <person name="Numata K."/>
            <person name="Arakawa K."/>
        </authorList>
    </citation>
    <scope>NUCLEOTIDE SEQUENCE [LARGE SCALE GENOMIC DNA]</scope>
</reference>
<dbReference type="Gene3D" id="1.10.2080.10">
    <property type="entry name" value="Insect odorant-binding protein A10/Ejaculatory bulb-specific protein 3"/>
    <property type="match status" value="1"/>
</dbReference>
<keyword evidence="1" id="KW-0732">Signal</keyword>
<gene>
    <name evidence="2" type="primary">EbpIII</name>
    <name evidence="2" type="ORF">EVAR_77994_1</name>
</gene>
<organism evidence="2 3">
    <name type="scientific">Eumeta variegata</name>
    <name type="common">Bagworm moth</name>
    <name type="synonym">Eumeta japonica</name>
    <dbReference type="NCBI Taxonomy" id="151549"/>
    <lineage>
        <taxon>Eukaryota</taxon>
        <taxon>Metazoa</taxon>
        <taxon>Ecdysozoa</taxon>
        <taxon>Arthropoda</taxon>
        <taxon>Hexapoda</taxon>
        <taxon>Insecta</taxon>
        <taxon>Pterygota</taxon>
        <taxon>Neoptera</taxon>
        <taxon>Endopterygota</taxon>
        <taxon>Lepidoptera</taxon>
        <taxon>Glossata</taxon>
        <taxon>Ditrysia</taxon>
        <taxon>Tineoidea</taxon>
        <taxon>Psychidae</taxon>
        <taxon>Oiketicinae</taxon>
        <taxon>Eumeta</taxon>
    </lineage>
</organism>
<dbReference type="InterPro" id="IPR036682">
    <property type="entry name" value="OS_D_A10/PebIII_sf"/>
</dbReference>
<evidence type="ECO:0000313" key="3">
    <source>
        <dbReference type="Proteomes" id="UP000299102"/>
    </source>
</evidence>
<keyword evidence="3" id="KW-1185">Reference proteome</keyword>
<feature type="signal peptide" evidence="1">
    <location>
        <begin position="1"/>
        <end position="36"/>
    </location>
</feature>
<evidence type="ECO:0000256" key="1">
    <source>
        <dbReference type="SAM" id="SignalP"/>
    </source>
</evidence>
<name>A0A4C1SZV6_EUMVA</name>
<sequence length="110" mass="12358">MALLLHKAQSLSTPSSSNIMFKLTVLVCCALAVCLARPDDDKYPEVDSNFNVSELLENDRLLLNYIKCLLDEGPCTSQVKKIKVRESYGCPPPFLQPSMNKIFTLHHLPH</sequence>
<evidence type="ECO:0000313" key="2">
    <source>
        <dbReference type="EMBL" id="GBP07803.1"/>
    </source>
</evidence>